<gene>
    <name evidence="1" type="ORF">Gotri_001187</name>
</gene>
<dbReference type="AlphaFoldDB" id="A0A7J9FDS1"/>
<evidence type="ECO:0000313" key="1">
    <source>
        <dbReference type="EMBL" id="MBA0783479.1"/>
    </source>
</evidence>
<dbReference type="EMBL" id="JABEZW010000013">
    <property type="protein sequence ID" value="MBA0783479.1"/>
    <property type="molecule type" value="Genomic_DNA"/>
</dbReference>
<name>A0A7J9FDS1_9ROSI</name>
<dbReference type="Proteomes" id="UP000593568">
    <property type="component" value="Unassembled WGS sequence"/>
</dbReference>
<organism evidence="1 2">
    <name type="scientific">Gossypium trilobum</name>
    <dbReference type="NCBI Taxonomy" id="34281"/>
    <lineage>
        <taxon>Eukaryota</taxon>
        <taxon>Viridiplantae</taxon>
        <taxon>Streptophyta</taxon>
        <taxon>Embryophyta</taxon>
        <taxon>Tracheophyta</taxon>
        <taxon>Spermatophyta</taxon>
        <taxon>Magnoliopsida</taxon>
        <taxon>eudicotyledons</taxon>
        <taxon>Gunneridae</taxon>
        <taxon>Pentapetalae</taxon>
        <taxon>rosids</taxon>
        <taxon>malvids</taxon>
        <taxon>Malvales</taxon>
        <taxon>Malvaceae</taxon>
        <taxon>Malvoideae</taxon>
        <taxon>Gossypium</taxon>
    </lineage>
</organism>
<reference evidence="1 2" key="1">
    <citation type="journal article" date="2019" name="Genome Biol. Evol.">
        <title>Insights into the evolution of the New World diploid cottons (Gossypium, subgenus Houzingenia) based on genome sequencing.</title>
        <authorList>
            <person name="Grover C.E."/>
            <person name="Arick M.A. 2nd"/>
            <person name="Thrash A."/>
            <person name="Conover J.L."/>
            <person name="Sanders W.S."/>
            <person name="Peterson D.G."/>
            <person name="Frelichowski J.E."/>
            <person name="Scheffler J.A."/>
            <person name="Scheffler B.E."/>
            <person name="Wendel J.F."/>
        </authorList>
    </citation>
    <scope>NUCLEOTIDE SEQUENCE [LARGE SCALE GENOMIC DNA]</scope>
    <source>
        <strain evidence="1">8</strain>
        <tissue evidence="1">Leaf</tissue>
    </source>
</reference>
<keyword evidence="2" id="KW-1185">Reference proteome</keyword>
<evidence type="ECO:0000313" key="2">
    <source>
        <dbReference type="Proteomes" id="UP000593568"/>
    </source>
</evidence>
<proteinExistence type="predicted"/>
<comment type="caution">
    <text evidence="1">The sequence shown here is derived from an EMBL/GenBank/DDBJ whole genome shotgun (WGS) entry which is preliminary data.</text>
</comment>
<sequence length="23" mass="2715">MLLSRCTRLIECCDNLDSDNRFP</sequence>
<protein>
    <submittedName>
        <fullName evidence="1">Uncharacterized protein</fullName>
    </submittedName>
</protein>
<accession>A0A7J9FDS1</accession>